<protein>
    <submittedName>
        <fullName evidence="2">(thale cress) hypothetical protein</fullName>
    </submittedName>
</protein>
<sequence length="289" mass="33290">MADEPASVKCMKEVQEPRGIRLHGRSANARGLYFVMLGMFLYGKFVSPKTYLRLLIPLFVSQIMMPPKCGRGARDTRQPRERTVNPSISDESVHDENLEVVAPTRQPPVNVPTANEMAMFEEFCRFQEFMRREPAMRGESEVNAPQREPDMVVPPHYPPPPPPHPMQAHVQGTTYLDAIKYLKDVGMEFFGGKSDPIAADNWRKKWERNLDYVRCPKYFPREAMYWMEHEFSNLCQGNMTVKEYENRCEMNYYPNMVEKAANLEVGLEKEMSQNMAAQAKATKGPNSNK</sequence>
<evidence type="ECO:0000313" key="3">
    <source>
        <dbReference type="Proteomes" id="UP000516314"/>
    </source>
</evidence>
<accession>A0A7G2EXS5</accession>
<name>A0A7G2EXS5_ARATH</name>
<feature type="region of interest" description="Disordered" evidence="1">
    <location>
        <begin position="69"/>
        <end position="88"/>
    </location>
</feature>
<dbReference type="Proteomes" id="UP000516314">
    <property type="component" value="Chromosome 4"/>
</dbReference>
<proteinExistence type="predicted"/>
<dbReference type="EMBL" id="LR881469">
    <property type="protein sequence ID" value="CAD5327227.1"/>
    <property type="molecule type" value="Genomic_DNA"/>
</dbReference>
<dbReference type="AlphaFoldDB" id="A0A7G2EXS5"/>
<organism evidence="2 3">
    <name type="scientific">Arabidopsis thaliana</name>
    <name type="common">Mouse-ear cress</name>
    <dbReference type="NCBI Taxonomy" id="3702"/>
    <lineage>
        <taxon>Eukaryota</taxon>
        <taxon>Viridiplantae</taxon>
        <taxon>Streptophyta</taxon>
        <taxon>Embryophyta</taxon>
        <taxon>Tracheophyta</taxon>
        <taxon>Spermatophyta</taxon>
        <taxon>Magnoliopsida</taxon>
        <taxon>eudicotyledons</taxon>
        <taxon>Gunneridae</taxon>
        <taxon>Pentapetalae</taxon>
        <taxon>rosids</taxon>
        <taxon>malvids</taxon>
        <taxon>Brassicales</taxon>
        <taxon>Brassicaceae</taxon>
        <taxon>Camelineae</taxon>
        <taxon>Arabidopsis</taxon>
    </lineage>
</organism>
<reference evidence="2 3" key="1">
    <citation type="submission" date="2020-09" db="EMBL/GenBank/DDBJ databases">
        <authorList>
            <person name="Ashkenazy H."/>
        </authorList>
    </citation>
    <scope>NUCLEOTIDE SEQUENCE [LARGE SCALE GENOMIC DNA]</scope>
    <source>
        <strain evidence="3">cv. Cdm-0</strain>
    </source>
</reference>
<gene>
    <name evidence="2" type="ORF">AT9943_LOCUS14936</name>
</gene>
<feature type="compositionally biased region" description="Basic and acidic residues" evidence="1">
    <location>
        <begin position="72"/>
        <end position="83"/>
    </location>
</feature>
<evidence type="ECO:0000313" key="2">
    <source>
        <dbReference type="EMBL" id="CAD5327227.1"/>
    </source>
</evidence>
<evidence type="ECO:0000256" key="1">
    <source>
        <dbReference type="SAM" id="MobiDB-lite"/>
    </source>
</evidence>